<keyword evidence="3" id="KW-1185">Reference proteome</keyword>
<evidence type="ECO:0000256" key="1">
    <source>
        <dbReference type="SAM" id="Phobius"/>
    </source>
</evidence>
<dbReference type="EMBL" id="NWVW01000012">
    <property type="protein sequence ID" value="PHO09231.1"/>
    <property type="molecule type" value="Genomic_DNA"/>
</dbReference>
<dbReference type="RefSeq" id="WP_099334847.1">
    <property type="nucleotide sequence ID" value="NZ_CP042812.1"/>
</dbReference>
<dbReference type="Proteomes" id="UP000221384">
    <property type="component" value="Unassembled WGS sequence"/>
</dbReference>
<keyword evidence="1" id="KW-0812">Transmembrane</keyword>
<name>A0ABX4LSR9_9BACT</name>
<protein>
    <recommendedName>
        <fullName evidence="4">Sulfite reductase</fullName>
    </recommendedName>
</protein>
<feature type="transmembrane region" description="Helical" evidence="1">
    <location>
        <begin position="333"/>
        <end position="357"/>
    </location>
</feature>
<feature type="transmembrane region" description="Helical" evidence="1">
    <location>
        <begin position="12"/>
        <end position="32"/>
    </location>
</feature>
<feature type="transmembrane region" description="Helical" evidence="1">
    <location>
        <begin position="183"/>
        <end position="211"/>
    </location>
</feature>
<comment type="caution">
    <text evidence="2">The sequence shown here is derived from an EMBL/GenBank/DDBJ whole genome shotgun (WGS) entry which is preliminary data.</text>
</comment>
<reference evidence="2 3" key="1">
    <citation type="submission" date="2017-09" db="EMBL/GenBank/DDBJ databases">
        <authorList>
            <person name="Perez-Cataluna A."/>
            <person name="Figueras M.J."/>
            <person name="Salas-Masso N."/>
        </authorList>
    </citation>
    <scope>NUCLEOTIDE SEQUENCE [LARGE SCALE GENOMIC DNA]</scope>
    <source>
        <strain evidence="2 3">F138-33</strain>
    </source>
</reference>
<dbReference type="PANTHER" id="PTHR34219:SF3">
    <property type="entry name" value="BLL7967 PROTEIN"/>
    <property type="match status" value="1"/>
</dbReference>
<feature type="transmembrane region" description="Helical" evidence="1">
    <location>
        <begin position="141"/>
        <end position="162"/>
    </location>
</feature>
<evidence type="ECO:0000313" key="2">
    <source>
        <dbReference type="EMBL" id="PHO09231.1"/>
    </source>
</evidence>
<accession>A0ABX4LSR9</accession>
<dbReference type="InterPro" id="IPR005625">
    <property type="entry name" value="PepSY-ass_TM"/>
</dbReference>
<dbReference type="Pfam" id="PF03929">
    <property type="entry name" value="PepSY_TM"/>
    <property type="match status" value="1"/>
</dbReference>
<evidence type="ECO:0000313" key="3">
    <source>
        <dbReference type="Proteomes" id="UP000221384"/>
    </source>
</evidence>
<proteinExistence type="predicted"/>
<keyword evidence="1" id="KW-1133">Transmembrane helix</keyword>
<sequence length="362" mass="41953">MKKTWKKIHSMLGIVSVLFLSIIGITGAFLSFEKDITEFLNPKVYNINYKNKTAIDKKLLIEKIQKEHNLKVLAIRVYSDPKKAFVLVTPPKEGATSKKKVLYYINPYTGEITTSLNARTFFLVNRYLHKDLMIGIIGKNIIAISTIILIILSLSGLYLYYKPLKYNIKSAMKINFLAKGKRLYYKLHTVFGIYFLLAFLIMSLSGLFWSYEWYKNAIYKLADVQIPKFAHKTSNKKRVYNSLDLNKTMIVLDLFNKNIKDYEVLTIRKIRKSDNFLVSYLKKESAHHKAFNTVTISVEKNKILNHKKYEDKRVGEKVIASMLPIHSGEFFGFFFKIIFLIASASLLMFSITGLLLFKKGRK</sequence>
<keyword evidence="1" id="KW-0472">Membrane</keyword>
<evidence type="ECO:0008006" key="4">
    <source>
        <dbReference type="Google" id="ProtNLM"/>
    </source>
</evidence>
<dbReference type="PANTHER" id="PTHR34219">
    <property type="entry name" value="IRON-REGULATED INNER MEMBRANE PROTEIN-RELATED"/>
    <property type="match status" value="1"/>
</dbReference>
<gene>
    <name evidence="2" type="ORF">CPG37_10030</name>
</gene>
<organism evidence="2 3">
    <name type="scientific">Malaciobacter canalis</name>
    <dbReference type="NCBI Taxonomy" id="1912871"/>
    <lineage>
        <taxon>Bacteria</taxon>
        <taxon>Pseudomonadati</taxon>
        <taxon>Campylobacterota</taxon>
        <taxon>Epsilonproteobacteria</taxon>
        <taxon>Campylobacterales</taxon>
        <taxon>Arcobacteraceae</taxon>
        <taxon>Malaciobacter</taxon>
    </lineage>
</organism>